<sequence length="48" mass="5748">MLDENRQQRRVSNMTIIECERRAPATFSKRVHFGHRNKVAILLQIRKV</sequence>
<reference evidence="1" key="1">
    <citation type="submission" date="2023-07" db="EMBL/GenBank/DDBJ databases">
        <title>Sorghum-associated microbial communities from plants grown in Nebraska, USA.</title>
        <authorList>
            <person name="Schachtman D."/>
        </authorList>
    </citation>
    <scope>NUCLEOTIDE SEQUENCE</scope>
    <source>
        <strain evidence="1">DS1061</strain>
    </source>
</reference>
<dbReference type="AlphaFoldDB" id="A0AB73I4U4"/>
<proteinExistence type="predicted"/>
<evidence type="ECO:0000313" key="2">
    <source>
        <dbReference type="Proteomes" id="UP001229486"/>
    </source>
</evidence>
<evidence type="ECO:0000313" key="1">
    <source>
        <dbReference type="EMBL" id="MDP9645021.1"/>
    </source>
</evidence>
<organism evidence="1 2">
    <name type="scientific">Paraburkholderia caledonica</name>
    <dbReference type="NCBI Taxonomy" id="134536"/>
    <lineage>
        <taxon>Bacteria</taxon>
        <taxon>Pseudomonadati</taxon>
        <taxon>Pseudomonadota</taxon>
        <taxon>Betaproteobacteria</taxon>
        <taxon>Burkholderiales</taxon>
        <taxon>Burkholderiaceae</taxon>
        <taxon>Paraburkholderia</taxon>
    </lineage>
</organism>
<dbReference type="EMBL" id="JAURTK010000001">
    <property type="protein sequence ID" value="MDP9645021.1"/>
    <property type="molecule type" value="Genomic_DNA"/>
</dbReference>
<protein>
    <submittedName>
        <fullName evidence="1">Uncharacterized protein</fullName>
    </submittedName>
</protein>
<accession>A0AB73I4U4</accession>
<comment type="caution">
    <text evidence="1">The sequence shown here is derived from an EMBL/GenBank/DDBJ whole genome shotgun (WGS) entry which is preliminary data.</text>
</comment>
<gene>
    <name evidence="1" type="ORF">J2793_000443</name>
</gene>
<name>A0AB73I4U4_9BURK</name>
<dbReference type="Proteomes" id="UP001229486">
    <property type="component" value="Unassembled WGS sequence"/>
</dbReference>